<reference evidence="2 3" key="1">
    <citation type="submission" date="2018-04" db="EMBL/GenBank/DDBJ databases">
        <title>Genomic Encyclopedia of Archaeal and Bacterial Type Strains, Phase II (KMG-II): from individual species to whole genera.</title>
        <authorList>
            <person name="Goeker M."/>
        </authorList>
    </citation>
    <scope>NUCLEOTIDE SEQUENCE [LARGE SCALE GENOMIC DNA]</scope>
    <source>
        <strain evidence="2 3">DSM 23382</strain>
    </source>
</reference>
<keyword evidence="1" id="KW-0812">Transmembrane</keyword>
<name>A0A2T5VGA7_9HYPH</name>
<protein>
    <recommendedName>
        <fullName evidence="4">Membrane protein DUF2157</fullName>
    </recommendedName>
</protein>
<feature type="transmembrane region" description="Helical" evidence="1">
    <location>
        <begin position="104"/>
        <end position="125"/>
    </location>
</feature>
<dbReference type="AlphaFoldDB" id="A0A2T5VGA7"/>
<evidence type="ECO:0000313" key="2">
    <source>
        <dbReference type="EMBL" id="PTW62789.1"/>
    </source>
</evidence>
<feature type="transmembrane region" description="Helical" evidence="1">
    <location>
        <begin position="179"/>
        <end position="196"/>
    </location>
</feature>
<feature type="transmembrane region" description="Helical" evidence="1">
    <location>
        <begin position="240"/>
        <end position="260"/>
    </location>
</feature>
<feature type="transmembrane region" description="Helical" evidence="1">
    <location>
        <begin position="79"/>
        <end position="97"/>
    </location>
</feature>
<feature type="transmembrane region" description="Helical" evidence="1">
    <location>
        <begin position="156"/>
        <end position="172"/>
    </location>
</feature>
<evidence type="ECO:0008006" key="4">
    <source>
        <dbReference type="Google" id="ProtNLM"/>
    </source>
</evidence>
<feature type="transmembrane region" description="Helical" evidence="1">
    <location>
        <begin position="291"/>
        <end position="308"/>
    </location>
</feature>
<gene>
    <name evidence="2" type="ORF">C8N35_101837</name>
</gene>
<keyword evidence="3" id="KW-1185">Reference proteome</keyword>
<evidence type="ECO:0000313" key="3">
    <source>
        <dbReference type="Proteomes" id="UP000244081"/>
    </source>
</evidence>
<proteinExistence type="predicted"/>
<dbReference type="RefSeq" id="WP_107988304.1">
    <property type="nucleotide sequence ID" value="NZ_QAYG01000001.1"/>
</dbReference>
<organism evidence="2 3">
    <name type="scientific">Breoghania corrubedonensis</name>
    <dbReference type="NCBI Taxonomy" id="665038"/>
    <lineage>
        <taxon>Bacteria</taxon>
        <taxon>Pseudomonadati</taxon>
        <taxon>Pseudomonadota</taxon>
        <taxon>Alphaproteobacteria</taxon>
        <taxon>Hyphomicrobiales</taxon>
        <taxon>Stappiaceae</taxon>
        <taxon>Breoghania</taxon>
    </lineage>
</organism>
<dbReference type="Proteomes" id="UP000244081">
    <property type="component" value="Unassembled WGS sequence"/>
</dbReference>
<evidence type="ECO:0000256" key="1">
    <source>
        <dbReference type="SAM" id="Phobius"/>
    </source>
</evidence>
<feature type="transmembrane region" description="Helical" evidence="1">
    <location>
        <begin position="208"/>
        <end position="228"/>
    </location>
</feature>
<comment type="caution">
    <text evidence="2">The sequence shown here is derived from an EMBL/GenBank/DDBJ whole genome shotgun (WGS) entry which is preliminary data.</text>
</comment>
<feature type="transmembrane region" description="Helical" evidence="1">
    <location>
        <begin position="266"/>
        <end position="286"/>
    </location>
</feature>
<keyword evidence="1" id="KW-0472">Membrane</keyword>
<dbReference type="OrthoDB" id="9770600at2"/>
<sequence length="365" mass="39044">MLDREELQSAVDAGLLTPIQADALVAHYARTDETSADREEVRFARGFHDVFISIGLVIFFVGLFLGIPSLLSFGQPKTLATYGPATVIAWLLAEWLAGRRKLALPAILLSVLFTWFFAVTATAIYGHVGGRVVMTSDIGNPLFGPFGFDWGAHDKVPLVFGLAAFFGGALYYGRFKVPIALSGLVAGALVTLAALIETASPGLVLRHVAPFLLAAGLICFALAMYFDARDLARTTLNTDKAFWLHLMAAPLIMHSVLAMIRSDTGTTGEAVAIIAVVLVLGIVALVVDRRALLVSGLVYLGVAIFNLLKSSNVDGQTGIAASLLILGLFILTLGSGWTSVRRLVLAPFSGSRLFDYVPPIRTRVQ</sequence>
<feature type="transmembrane region" description="Helical" evidence="1">
    <location>
        <begin position="320"/>
        <end position="340"/>
    </location>
</feature>
<dbReference type="EMBL" id="QAYG01000001">
    <property type="protein sequence ID" value="PTW62789.1"/>
    <property type="molecule type" value="Genomic_DNA"/>
</dbReference>
<accession>A0A2T5VGA7</accession>
<keyword evidence="1" id="KW-1133">Transmembrane helix</keyword>
<feature type="transmembrane region" description="Helical" evidence="1">
    <location>
        <begin position="50"/>
        <end position="73"/>
    </location>
</feature>